<feature type="region of interest" description="Disordered" evidence="1">
    <location>
        <begin position="1"/>
        <end position="126"/>
    </location>
</feature>
<comment type="caution">
    <text evidence="2">The sequence shown here is derived from an EMBL/GenBank/DDBJ whole genome shotgun (WGS) entry which is preliminary data.</text>
</comment>
<gene>
    <name evidence="2" type="ORF">Uis1B_0900</name>
</gene>
<feature type="compositionally biased region" description="Basic residues" evidence="1">
    <location>
        <begin position="70"/>
        <end position="87"/>
    </location>
</feature>
<organism evidence="2 3">
    <name type="scientific">Bifidobacterium margollesii</name>
    <dbReference type="NCBI Taxonomy" id="2020964"/>
    <lineage>
        <taxon>Bacteria</taxon>
        <taxon>Bacillati</taxon>
        <taxon>Actinomycetota</taxon>
        <taxon>Actinomycetes</taxon>
        <taxon>Bifidobacteriales</taxon>
        <taxon>Bifidobacteriaceae</taxon>
        <taxon>Bifidobacterium</taxon>
    </lineage>
</organism>
<reference evidence="2 3" key="1">
    <citation type="submission" date="2017-07" db="EMBL/GenBank/DDBJ databases">
        <title>Bifidobacterium novel species.</title>
        <authorList>
            <person name="Lugli G.A."/>
            <person name="Milani C."/>
            <person name="Duranti S."/>
            <person name="Mangifesta M."/>
        </authorList>
    </citation>
    <scope>NUCLEOTIDE SEQUENCE [LARGE SCALE GENOMIC DNA]</scope>
    <source>
        <strain evidence="3">Uis1B</strain>
    </source>
</reference>
<evidence type="ECO:0000313" key="2">
    <source>
        <dbReference type="EMBL" id="PLS31264.1"/>
    </source>
</evidence>
<protein>
    <submittedName>
        <fullName evidence="2">Uncharacterized protein</fullName>
    </submittedName>
</protein>
<keyword evidence="3" id="KW-1185">Reference proteome</keyword>
<name>A0A2N5JAL9_9BIFI</name>
<dbReference type="AlphaFoldDB" id="A0A2N5JAL9"/>
<sequence length="204" mass="22326">MIRLPPQGKPRDQLTGSPRRQRTRPHGDRTTVSPADDLTRGRPRPITARSDPTRSGNHKENRPGLQAKRIVAHRNHGLYGTCRRKARQGPGKPSRTGSGPDPAEDTAHAERSPRPRRAQAGRDGPITITEPLFFSLPLSPGGPQRRGFSCAAIDPLYRNRSALSQSIRFATADPPWFVDTRPPSVSSQSIRFATADPPAAIQST</sequence>
<dbReference type="Proteomes" id="UP000235050">
    <property type="component" value="Unassembled WGS sequence"/>
</dbReference>
<evidence type="ECO:0000256" key="1">
    <source>
        <dbReference type="SAM" id="MobiDB-lite"/>
    </source>
</evidence>
<proteinExistence type="predicted"/>
<evidence type="ECO:0000313" key="3">
    <source>
        <dbReference type="Proteomes" id="UP000235050"/>
    </source>
</evidence>
<dbReference type="EMBL" id="NMWU01000014">
    <property type="protein sequence ID" value="PLS31264.1"/>
    <property type="molecule type" value="Genomic_DNA"/>
</dbReference>
<accession>A0A2N5JAL9</accession>
<feature type="region of interest" description="Disordered" evidence="1">
    <location>
        <begin position="180"/>
        <end position="204"/>
    </location>
</feature>